<feature type="region of interest" description="Disordered" evidence="3">
    <location>
        <begin position="297"/>
        <end position="342"/>
    </location>
</feature>
<dbReference type="PANTHER" id="PTHR45915">
    <property type="entry name" value="TRANSCRIPTION INTERMEDIARY FACTOR"/>
    <property type="match status" value="1"/>
</dbReference>
<evidence type="ECO:0000256" key="3">
    <source>
        <dbReference type="SAM" id="MobiDB-lite"/>
    </source>
</evidence>
<keyword evidence="2" id="KW-0539">Nucleus</keyword>
<evidence type="ECO:0000256" key="2">
    <source>
        <dbReference type="ARBA" id="ARBA00023242"/>
    </source>
</evidence>
<dbReference type="InterPro" id="IPR028942">
    <property type="entry name" value="WHIM1_dom"/>
</dbReference>
<accession>A0ABY6KLC2</accession>
<evidence type="ECO:0000259" key="4">
    <source>
        <dbReference type="Pfam" id="PF15612"/>
    </source>
</evidence>
<feature type="region of interest" description="Disordered" evidence="3">
    <location>
        <begin position="105"/>
        <end position="128"/>
    </location>
</feature>
<comment type="subcellular location">
    <subcellularLocation>
        <location evidence="1">Nucleus</location>
    </subcellularLocation>
</comment>
<feature type="compositionally biased region" description="Acidic residues" evidence="3">
    <location>
        <begin position="522"/>
        <end position="535"/>
    </location>
</feature>
<keyword evidence="7" id="KW-1185">Reference proteome</keyword>
<dbReference type="Proteomes" id="UP001235939">
    <property type="component" value="Chromosome 06"/>
</dbReference>
<dbReference type="EMBL" id="CP092868">
    <property type="protein sequence ID" value="UYV69172.1"/>
    <property type="molecule type" value="Genomic_DNA"/>
</dbReference>
<dbReference type="Pfam" id="PF15612">
    <property type="entry name" value="WHIM1"/>
    <property type="match status" value="1"/>
</dbReference>
<feature type="region of interest" description="Disordered" evidence="3">
    <location>
        <begin position="194"/>
        <end position="233"/>
    </location>
</feature>
<sequence length="632" mass="71661">MPRTSPRPMCEWVKARPFLALRPNQKVEILHFICNELLTNDAVVNQVDTSIETVNTLRKDKWVLGSQLRRLFRIKHEKFQLSRGPNDTDPMYPFNEDEEVVVKREDLGDSEQEQPLSETEEDNNLSLDDLNKKIERAKRQQDRCKMKLDNASTRVRVLSYGQDRFRRRYWALPRIGGVLVEGAKSSRFTIEEETEQPMLDNPLHKFPDTPPTPPPDSSTTSSSSKGTEPFPTSNGMYNSPFMASFLAGNMLFNPPMLPHHPSLMPLLHLPPYSSADKAATKPWFSILPRVACDSLPDDKESSPALVVSAEEPPATADAVVTSSSKPSSNHTPNLSASLSAATPHNSSSSSLFPVSFFFNPLMSPYNGGTPSHHQFPPSLQPSPPKPVLTPSAKRRIVLDRLHQHEKPQPIPKEYEDGWWHVKSTAQLKQLVEALLVRGMRESLLFRNLRKHFTYSISICPQDSDKLKEETKEEEIKKEEDTEATGEEEPMEVVNKEEPEEEEEEEEKPEVKEAEPSLKTEPSEEEELPLEEEEEESEKKAEQVALRVDLSVLEQVEGLEEAVAGASMQVKDWQLPPRISSQTNLEFHPSYLLPSVGPLPENWVNPVVLARERLLSLERAIEKRYLKPPLGFR</sequence>
<dbReference type="Pfam" id="PF15613">
    <property type="entry name" value="WSD"/>
    <property type="match status" value="1"/>
</dbReference>
<proteinExistence type="predicted"/>
<feature type="compositionally biased region" description="Basic and acidic residues" evidence="3">
    <location>
        <begin position="508"/>
        <end position="521"/>
    </location>
</feature>
<feature type="compositionally biased region" description="Acidic residues" evidence="3">
    <location>
        <begin position="108"/>
        <end position="123"/>
    </location>
</feature>
<evidence type="ECO:0000313" key="7">
    <source>
        <dbReference type="Proteomes" id="UP001235939"/>
    </source>
</evidence>
<evidence type="ECO:0000313" key="6">
    <source>
        <dbReference type="EMBL" id="UYV69172.1"/>
    </source>
</evidence>
<name>A0ABY6KLC2_9ARAC</name>
<dbReference type="InterPro" id="IPR028941">
    <property type="entry name" value="WHIM2_dom"/>
</dbReference>
<feature type="compositionally biased region" description="Polar residues" evidence="3">
    <location>
        <begin position="320"/>
        <end position="342"/>
    </location>
</feature>
<feature type="compositionally biased region" description="Acidic residues" evidence="3">
    <location>
        <begin position="480"/>
        <end position="490"/>
    </location>
</feature>
<evidence type="ECO:0000256" key="1">
    <source>
        <dbReference type="ARBA" id="ARBA00004123"/>
    </source>
</evidence>
<feature type="compositionally biased region" description="Acidic residues" evidence="3">
    <location>
        <begin position="497"/>
        <end position="507"/>
    </location>
</feature>
<feature type="compositionally biased region" description="Basic and acidic residues" evidence="3">
    <location>
        <begin position="463"/>
        <end position="479"/>
    </location>
</feature>
<evidence type="ECO:0000259" key="5">
    <source>
        <dbReference type="Pfam" id="PF15613"/>
    </source>
</evidence>
<feature type="domain" description="WHIM1" evidence="4">
    <location>
        <begin position="16"/>
        <end position="46"/>
    </location>
</feature>
<dbReference type="PANTHER" id="PTHR45915:SF2">
    <property type="entry name" value="TOUTATIS, ISOFORM E"/>
    <property type="match status" value="1"/>
</dbReference>
<reference evidence="6 7" key="1">
    <citation type="submission" date="2022-01" db="EMBL/GenBank/DDBJ databases">
        <title>A chromosomal length assembly of Cordylochernes scorpioides.</title>
        <authorList>
            <person name="Zeh D."/>
            <person name="Zeh J."/>
        </authorList>
    </citation>
    <scope>NUCLEOTIDE SEQUENCE [LARGE SCALE GENOMIC DNA]</scope>
    <source>
        <strain evidence="6">IN4F17</strain>
        <tissue evidence="6">Whole Body</tissue>
    </source>
</reference>
<protein>
    <submittedName>
        <fullName evidence="6">Uncharacterized protein</fullName>
    </submittedName>
</protein>
<gene>
    <name evidence="6" type="ORF">LAZ67_6002648</name>
</gene>
<feature type="domain" description="WHIM2" evidence="5">
    <location>
        <begin position="156"/>
        <end position="451"/>
    </location>
</feature>
<feature type="region of interest" description="Disordered" evidence="3">
    <location>
        <begin position="463"/>
        <end position="541"/>
    </location>
</feature>
<organism evidence="6 7">
    <name type="scientific">Cordylochernes scorpioides</name>
    <dbReference type="NCBI Taxonomy" id="51811"/>
    <lineage>
        <taxon>Eukaryota</taxon>
        <taxon>Metazoa</taxon>
        <taxon>Ecdysozoa</taxon>
        <taxon>Arthropoda</taxon>
        <taxon>Chelicerata</taxon>
        <taxon>Arachnida</taxon>
        <taxon>Pseudoscorpiones</taxon>
        <taxon>Cheliferoidea</taxon>
        <taxon>Chernetidae</taxon>
        <taxon>Cordylochernes</taxon>
    </lineage>
</organism>